<name>A0A0F9R2Q3_9ZZZZ</name>
<gene>
    <name evidence="2" type="ORF">LCGC14_0702920</name>
</gene>
<accession>A0A0F9R2Q3</accession>
<sequence length="271" mass="28556">MAQPIITAATVAIDDRSVIIGTCDQDVAETGNATVRFTVTADGSPVVVASVVAAGGSATFTIQLTSGVNPTQAVLLTYAESGNGNKINQDGVPANELEMVSEMVVTVPSLFAVADFFTQLEALIWATLEADAAWSAVFPPGNRRKRTGDARSPRKPGRLSKDLPEIEVVAAEYEEVGGTSTSLVATQGFDVVIVSGDMRPKAALFPGKYQTLKALRSLVNSPIPAAYRPWLTRVSFVAADDDEVAGERSPAGMSTLISLECEMHIPETELA</sequence>
<reference evidence="2" key="1">
    <citation type="journal article" date="2015" name="Nature">
        <title>Complex archaea that bridge the gap between prokaryotes and eukaryotes.</title>
        <authorList>
            <person name="Spang A."/>
            <person name="Saw J.H."/>
            <person name="Jorgensen S.L."/>
            <person name="Zaremba-Niedzwiedzka K."/>
            <person name="Martijn J."/>
            <person name="Lind A.E."/>
            <person name="van Eijk R."/>
            <person name="Schleper C."/>
            <person name="Guy L."/>
            <person name="Ettema T.J."/>
        </authorList>
    </citation>
    <scope>NUCLEOTIDE SEQUENCE</scope>
</reference>
<evidence type="ECO:0000313" key="2">
    <source>
        <dbReference type="EMBL" id="KKN43467.1"/>
    </source>
</evidence>
<proteinExistence type="predicted"/>
<comment type="caution">
    <text evidence="2">The sequence shown here is derived from an EMBL/GenBank/DDBJ whole genome shotgun (WGS) entry which is preliminary data.</text>
</comment>
<dbReference type="AlphaFoldDB" id="A0A0F9R2Q3"/>
<evidence type="ECO:0000256" key="1">
    <source>
        <dbReference type="SAM" id="MobiDB-lite"/>
    </source>
</evidence>
<protein>
    <submittedName>
        <fullName evidence="2">Uncharacterized protein</fullName>
    </submittedName>
</protein>
<organism evidence="2">
    <name type="scientific">marine sediment metagenome</name>
    <dbReference type="NCBI Taxonomy" id="412755"/>
    <lineage>
        <taxon>unclassified sequences</taxon>
        <taxon>metagenomes</taxon>
        <taxon>ecological metagenomes</taxon>
    </lineage>
</organism>
<dbReference type="EMBL" id="LAZR01001509">
    <property type="protein sequence ID" value="KKN43467.1"/>
    <property type="molecule type" value="Genomic_DNA"/>
</dbReference>
<feature type="region of interest" description="Disordered" evidence="1">
    <location>
        <begin position="139"/>
        <end position="161"/>
    </location>
</feature>